<keyword evidence="7" id="KW-0662">Pyridine nucleotide biosynthesis</keyword>
<evidence type="ECO:0000256" key="10">
    <source>
        <dbReference type="SAM" id="Phobius"/>
    </source>
</evidence>
<dbReference type="GO" id="GO:0004516">
    <property type="term" value="F:nicotinate phosphoribosyltransferase activity"/>
    <property type="evidence" value="ECO:0007669"/>
    <property type="project" value="UniProtKB-EC"/>
</dbReference>
<dbReference type="SMART" id="SM00397">
    <property type="entry name" value="t_SNARE"/>
    <property type="match status" value="1"/>
</dbReference>
<dbReference type="Gene3D" id="3.20.140.10">
    <property type="entry name" value="nicotinate phosphoribosyltransferase"/>
    <property type="match status" value="1"/>
</dbReference>
<evidence type="ECO:0000256" key="7">
    <source>
        <dbReference type="ARBA" id="ARBA00022642"/>
    </source>
</evidence>
<dbReference type="GO" id="GO:0016020">
    <property type="term" value="C:membrane"/>
    <property type="evidence" value="ECO:0007669"/>
    <property type="project" value="InterPro"/>
</dbReference>
<dbReference type="InterPro" id="IPR007229">
    <property type="entry name" value="Nic_PRibTrfase-Fam"/>
</dbReference>
<dbReference type="Pfam" id="PF17767">
    <property type="entry name" value="NAPRTase_N"/>
    <property type="match status" value="1"/>
</dbReference>
<dbReference type="UniPathway" id="UPA00253">
    <property type="reaction ID" value="UER00457"/>
</dbReference>
<dbReference type="EC" id="6.3.4.21" evidence="4"/>
<evidence type="ECO:0000256" key="9">
    <source>
        <dbReference type="SAM" id="MobiDB-lite"/>
    </source>
</evidence>
<evidence type="ECO:0000313" key="12">
    <source>
        <dbReference type="EMBL" id="TKA73087.1"/>
    </source>
</evidence>
<comment type="similarity">
    <text evidence="2">Belongs to the syntaxin family.</text>
</comment>
<dbReference type="GO" id="GO:0005829">
    <property type="term" value="C:cytosol"/>
    <property type="evidence" value="ECO:0007669"/>
    <property type="project" value="TreeGrafter"/>
</dbReference>
<gene>
    <name evidence="12" type="ORF">B0A49_02479</name>
</gene>
<evidence type="ECO:0000256" key="6">
    <source>
        <dbReference type="ARBA" id="ARBA00022598"/>
    </source>
</evidence>
<evidence type="ECO:0000256" key="4">
    <source>
        <dbReference type="ARBA" id="ARBA00013236"/>
    </source>
</evidence>
<comment type="catalytic activity">
    <reaction evidence="8">
        <text>5-phospho-alpha-D-ribose 1-diphosphate + nicotinate + ATP + H2O = nicotinate beta-D-ribonucleotide + ADP + phosphate + diphosphate</text>
        <dbReference type="Rhea" id="RHEA:36163"/>
        <dbReference type="ChEBI" id="CHEBI:15377"/>
        <dbReference type="ChEBI" id="CHEBI:30616"/>
        <dbReference type="ChEBI" id="CHEBI:32544"/>
        <dbReference type="ChEBI" id="CHEBI:33019"/>
        <dbReference type="ChEBI" id="CHEBI:43474"/>
        <dbReference type="ChEBI" id="CHEBI:57502"/>
        <dbReference type="ChEBI" id="CHEBI:58017"/>
        <dbReference type="ChEBI" id="CHEBI:456216"/>
        <dbReference type="EC" id="6.3.4.21"/>
    </reaction>
</comment>
<name>A0A4U0XB68_9PEZI</name>
<evidence type="ECO:0000256" key="8">
    <source>
        <dbReference type="ARBA" id="ARBA00048668"/>
    </source>
</evidence>
<dbReference type="Proteomes" id="UP000308768">
    <property type="component" value="Unassembled WGS sequence"/>
</dbReference>
<dbReference type="PROSITE" id="PS00914">
    <property type="entry name" value="SYNTAXIN"/>
    <property type="match status" value="1"/>
</dbReference>
<keyword evidence="10" id="KW-1133">Transmembrane helix</keyword>
<feature type="domain" description="T-SNARE coiled-coil homology" evidence="11">
    <location>
        <begin position="696"/>
        <end position="758"/>
    </location>
</feature>
<evidence type="ECO:0000256" key="1">
    <source>
        <dbReference type="ARBA" id="ARBA00004952"/>
    </source>
</evidence>
<sequence>MAPANGEAGALPEGVMSLLDTDLYKLTMQCAVLKYFPEVDVEYNFTNRTQDMKLNRAAFRWLQTQIDKLANITLSDEELDYLRNTCTYFNEAYLRYISTFRFRPGAHIHVAFHAINNTNSDEDLGDIELHTKGLWVETILYEIPLLALTSEAYFKFCDRDWRYEGQTQKAYQKGLQLLQNGCLFSEFGSRRRRDYHTQELVLRGLMQARREGSANGLKGKFTGTSNVHFAMKSEIPPVGTVAHEWFMGVAAITNDYENASETALKYWLATFGKGVLGIALTDTFGTPVFLNAFRKPIPSYTSAESGQAVTLPSVAAASNLPSTGSLSTTEPPLHAPVDYPHGVDGNSTLSYAQVFTGVRQDSGDPVGFVKVMRDFYDSEGIKDKKTIVFSDSLNVELCLQYKQAAEQAGFQPSFGVGTFLTNDFVRESTGRKSIPLNIVIKISKAAGRPAVKISDNIGKNTGDSATVAEVKRRLGYTEKEWKGGNEKTRWGAEGDAATDATNYNNTYSGNGYGQSNPYGGQGNYGQQAEYGHQTGYGTPDGRTSFEPDVEMQPLNSAANGHGPPTTRDSHRILEDCMAVDRAIDELERRLNELTRIQRGFVSGNGTTTAQVDSMGAEIMGSYRAMTTRVKKIKSTPGAANPQNAPQVGRLDRKLQKAINDYQNIESQFRREVGEQQARQYRILLNSDRRGQSQAALRSVQQRHDAIQQIERTMEELSHLFQDLAATVLAQDPMIEDIETKAVETDSNVKGGVVHLGTATTSARAARRKKWWCLGIVLLIIIIIVVAIVAWYFAAGPGAHKTGPVGASGLLLV</sequence>
<comment type="caution">
    <text evidence="12">The sequence shown here is derived from an EMBL/GenBank/DDBJ whole genome shotgun (WGS) entry which is preliminary data.</text>
</comment>
<dbReference type="GO" id="GO:0006886">
    <property type="term" value="P:intracellular protein transport"/>
    <property type="evidence" value="ECO:0007669"/>
    <property type="project" value="InterPro"/>
</dbReference>
<dbReference type="GO" id="GO:0034355">
    <property type="term" value="P:NAD+ biosynthetic process via the salvage pathway"/>
    <property type="evidence" value="ECO:0007669"/>
    <property type="project" value="TreeGrafter"/>
</dbReference>
<dbReference type="PROSITE" id="PS50192">
    <property type="entry name" value="T_SNARE"/>
    <property type="match status" value="1"/>
</dbReference>
<dbReference type="CDD" id="cd15849">
    <property type="entry name" value="SNARE_Sso1"/>
    <property type="match status" value="1"/>
</dbReference>
<dbReference type="Gene3D" id="1.20.5.110">
    <property type="match status" value="1"/>
</dbReference>
<dbReference type="PANTHER" id="PTHR11098:SF1">
    <property type="entry name" value="NICOTINATE PHOSPHORIBOSYLTRANSFERASE"/>
    <property type="match status" value="1"/>
</dbReference>
<evidence type="ECO:0000256" key="2">
    <source>
        <dbReference type="ARBA" id="ARBA00009063"/>
    </source>
</evidence>
<evidence type="ECO:0000256" key="5">
    <source>
        <dbReference type="ARBA" id="ARBA00022553"/>
    </source>
</evidence>
<dbReference type="Pfam" id="PF04095">
    <property type="entry name" value="NAPRTase"/>
    <property type="match status" value="2"/>
</dbReference>
<proteinExistence type="inferred from homology"/>
<organism evidence="12 13">
    <name type="scientific">Cryomyces minteri</name>
    <dbReference type="NCBI Taxonomy" id="331657"/>
    <lineage>
        <taxon>Eukaryota</taxon>
        <taxon>Fungi</taxon>
        <taxon>Dikarya</taxon>
        <taxon>Ascomycota</taxon>
        <taxon>Pezizomycotina</taxon>
        <taxon>Dothideomycetes</taxon>
        <taxon>Dothideomycetes incertae sedis</taxon>
        <taxon>Cryomyces</taxon>
    </lineage>
</organism>
<reference evidence="12 13" key="1">
    <citation type="submission" date="2017-03" db="EMBL/GenBank/DDBJ databases">
        <title>Genomes of endolithic fungi from Antarctica.</title>
        <authorList>
            <person name="Coleine C."/>
            <person name="Masonjones S."/>
            <person name="Stajich J.E."/>
        </authorList>
    </citation>
    <scope>NUCLEOTIDE SEQUENCE [LARGE SCALE GENOMIC DNA]</scope>
    <source>
        <strain evidence="12 13">CCFEE 5187</strain>
    </source>
</reference>
<dbReference type="Pfam" id="PF05739">
    <property type="entry name" value="SNARE"/>
    <property type="match status" value="1"/>
</dbReference>
<evidence type="ECO:0000313" key="13">
    <source>
        <dbReference type="Proteomes" id="UP000308768"/>
    </source>
</evidence>
<protein>
    <recommendedName>
        <fullName evidence="4">nicotinate phosphoribosyltransferase</fullName>
        <ecNumber evidence="4">6.3.4.21</ecNumber>
    </recommendedName>
</protein>
<feature type="region of interest" description="Disordered" evidence="9">
    <location>
        <begin position="512"/>
        <end position="569"/>
    </location>
</feature>
<keyword evidence="10" id="KW-0472">Membrane</keyword>
<dbReference type="GO" id="GO:0016192">
    <property type="term" value="P:vesicle-mediated transport"/>
    <property type="evidence" value="ECO:0007669"/>
    <property type="project" value="InterPro"/>
</dbReference>
<dbReference type="InterPro" id="IPR010989">
    <property type="entry name" value="SNARE"/>
</dbReference>
<keyword evidence="6" id="KW-0436">Ligase</keyword>
<evidence type="ECO:0000256" key="3">
    <source>
        <dbReference type="ARBA" id="ARBA00010897"/>
    </source>
</evidence>
<dbReference type="InterPro" id="IPR036068">
    <property type="entry name" value="Nicotinate_pribotase-like_C"/>
</dbReference>
<dbReference type="SUPFAM" id="SSF54675">
    <property type="entry name" value="Nicotinate/Quinolinate PRTase N-terminal domain-like"/>
    <property type="match status" value="1"/>
</dbReference>
<comment type="pathway">
    <text evidence="1">Cofactor biosynthesis; NAD(+) biosynthesis; nicotinate D-ribonucleotide from nicotinate: step 1/1.</text>
</comment>
<dbReference type="SUPFAM" id="SSF47661">
    <property type="entry name" value="t-snare proteins"/>
    <property type="match status" value="1"/>
</dbReference>
<keyword evidence="13" id="KW-1185">Reference proteome</keyword>
<dbReference type="OrthoDB" id="193380at2759"/>
<dbReference type="PANTHER" id="PTHR11098">
    <property type="entry name" value="NICOTINATE PHOSPHORIBOSYLTRANSFERASE"/>
    <property type="match status" value="1"/>
</dbReference>
<accession>A0A4U0XB68</accession>
<dbReference type="AlphaFoldDB" id="A0A4U0XB68"/>
<feature type="transmembrane region" description="Helical" evidence="10">
    <location>
        <begin position="770"/>
        <end position="793"/>
    </location>
</feature>
<dbReference type="InterPro" id="IPR006012">
    <property type="entry name" value="Syntaxin/epimorphin_CS"/>
</dbReference>
<dbReference type="InterPro" id="IPR041525">
    <property type="entry name" value="N/Namide_PRibTrfase"/>
</dbReference>
<dbReference type="STRING" id="331657.A0A4U0XB68"/>
<dbReference type="SUPFAM" id="SSF51690">
    <property type="entry name" value="Nicotinate/Quinolinate PRTase C-terminal domain-like"/>
    <property type="match status" value="1"/>
</dbReference>
<evidence type="ECO:0000259" key="11">
    <source>
        <dbReference type="PROSITE" id="PS50192"/>
    </source>
</evidence>
<dbReference type="Gene3D" id="1.20.58.70">
    <property type="match status" value="1"/>
</dbReference>
<dbReference type="InterPro" id="IPR000727">
    <property type="entry name" value="T_SNARE_dom"/>
</dbReference>
<dbReference type="InterPro" id="IPR040727">
    <property type="entry name" value="NAPRTase_N"/>
</dbReference>
<dbReference type="EMBL" id="NAJN01000455">
    <property type="protein sequence ID" value="TKA73087.1"/>
    <property type="molecule type" value="Genomic_DNA"/>
</dbReference>
<keyword evidence="10" id="KW-0812">Transmembrane</keyword>
<keyword evidence="5" id="KW-0597">Phosphoprotein</keyword>
<comment type="similarity">
    <text evidence="3">Belongs to the NAPRTase family.</text>
</comment>
<dbReference type="GO" id="GO:0005484">
    <property type="term" value="F:SNAP receptor activity"/>
    <property type="evidence" value="ECO:0007669"/>
    <property type="project" value="InterPro"/>
</dbReference>